<evidence type="ECO:0000313" key="3">
    <source>
        <dbReference type="Proteomes" id="UP000019434"/>
    </source>
</evidence>
<accession>W8NTS6</accession>
<dbReference type="RefSeq" id="WP_042690509.1">
    <property type="nucleotide sequence ID" value="NZ_CP007264.1"/>
</dbReference>
<dbReference type="eggNOG" id="arCOG03797">
    <property type="taxonomic scope" value="Archaea"/>
</dbReference>
<sequence length="140" mass="16101">MFLKGKIRGGPQKVLDYRVLPTVLRALPDRKVLITRKMPGEVPDSDVVHIWVTRVRHPQAVEPTNLYVIEQRVWDSLSKGARNVILDAFEYLLLENGLERTLRFVGKLRDMTLLSNSNFYVTVSDGVDERVLAMLKRIVE</sequence>
<dbReference type="InterPro" id="IPR008553">
    <property type="entry name" value="DUF835"/>
</dbReference>
<dbReference type="AlphaFoldDB" id="W8NTS6"/>
<dbReference type="STRING" id="195522.BD01_0915"/>
<reference evidence="2 3" key="1">
    <citation type="submission" date="2014-02" db="EMBL/GenBank/DDBJ databases">
        <title>Genome Sequence of an Hyperthermophilic Archaeon, Thermococcus nautili 30-1, producing viral vesicles.</title>
        <authorList>
            <person name="Oberto J."/>
            <person name="Gaudin M."/>
            <person name="Cossu M."/>
            <person name="Gorlas A."/>
            <person name="Slesarev A."/>
            <person name="Marguet E."/>
            <person name="Forterre P."/>
        </authorList>
    </citation>
    <scope>NUCLEOTIDE SEQUENCE [LARGE SCALE GENOMIC DNA]</scope>
    <source>
        <strain evidence="2 3">30-1</strain>
    </source>
</reference>
<proteinExistence type="predicted"/>
<dbReference type="Proteomes" id="UP000019434">
    <property type="component" value="Chromosome"/>
</dbReference>
<protein>
    <recommendedName>
        <fullName evidence="1">DUF835 domain-containing protein</fullName>
    </recommendedName>
</protein>
<dbReference type="KEGG" id="tnu:BD01_0915"/>
<evidence type="ECO:0000259" key="1">
    <source>
        <dbReference type="Pfam" id="PF05763"/>
    </source>
</evidence>
<feature type="domain" description="DUF835" evidence="1">
    <location>
        <begin position="30"/>
        <end position="138"/>
    </location>
</feature>
<dbReference type="EMBL" id="CP007264">
    <property type="protein sequence ID" value="AHL22537.1"/>
    <property type="molecule type" value="Genomic_DNA"/>
</dbReference>
<gene>
    <name evidence="2" type="ORF">BD01_0915</name>
</gene>
<dbReference type="Pfam" id="PF05763">
    <property type="entry name" value="DUF835"/>
    <property type="match status" value="1"/>
</dbReference>
<dbReference type="OrthoDB" id="89705at2157"/>
<evidence type="ECO:0000313" key="2">
    <source>
        <dbReference type="EMBL" id="AHL22537.1"/>
    </source>
</evidence>
<name>W8NTS6_9EURY</name>
<dbReference type="GeneID" id="82171405"/>
<organism evidence="2 3">
    <name type="scientific">Thermococcus nautili</name>
    <dbReference type="NCBI Taxonomy" id="195522"/>
    <lineage>
        <taxon>Archaea</taxon>
        <taxon>Methanobacteriati</taxon>
        <taxon>Methanobacteriota</taxon>
        <taxon>Thermococci</taxon>
        <taxon>Thermococcales</taxon>
        <taxon>Thermococcaceae</taxon>
        <taxon>Thermococcus</taxon>
    </lineage>
</organism>
<dbReference type="HOGENOM" id="CLU_1727324_0_0_2"/>
<keyword evidence="3" id="KW-1185">Reference proteome</keyword>